<protein>
    <submittedName>
        <fullName evidence="1">Uncharacterized protein</fullName>
    </submittedName>
</protein>
<name>A0ABD2NHP2_9CUCU</name>
<keyword evidence="2" id="KW-1185">Reference proteome</keyword>
<evidence type="ECO:0000313" key="1">
    <source>
        <dbReference type="EMBL" id="KAL3278242.1"/>
    </source>
</evidence>
<dbReference type="Proteomes" id="UP001516400">
    <property type="component" value="Unassembled WGS sequence"/>
</dbReference>
<dbReference type="EMBL" id="JABFTP020000103">
    <property type="protein sequence ID" value="KAL3278242.1"/>
    <property type="molecule type" value="Genomic_DNA"/>
</dbReference>
<sequence>MIDDQVRNLSTKLPPDEREAALTVIEHSGPLPDAVEAYLQDSAAASILAMYYTLHAAKIKDRVALLRILPVLAEFQAEDFCTSLFDEFFFAGLSRDNVNRHVLKLLWYIHHKLPATRLDTFLKALQPTHQHSDQVHALFKLLKEKINSTEEPPMPELDIDLNSPLMSLPTPYHNI</sequence>
<dbReference type="PANTHER" id="PTHR13503">
    <property type="entry name" value="NEGATIVE ELONGATION FACTOR COMPLEX MEMBER B"/>
    <property type="match status" value="1"/>
</dbReference>
<organism evidence="1 2">
    <name type="scientific">Cryptolaemus montrouzieri</name>
    <dbReference type="NCBI Taxonomy" id="559131"/>
    <lineage>
        <taxon>Eukaryota</taxon>
        <taxon>Metazoa</taxon>
        <taxon>Ecdysozoa</taxon>
        <taxon>Arthropoda</taxon>
        <taxon>Hexapoda</taxon>
        <taxon>Insecta</taxon>
        <taxon>Pterygota</taxon>
        <taxon>Neoptera</taxon>
        <taxon>Endopterygota</taxon>
        <taxon>Coleoptera</taxon>
        <taxon>Polyphaga</taxon>
        <taxon>Cucujiformia</taxon>
        <taxon>Coccinelloidea</taxon>
        <taxon>Coccinellidae</taxon>
        <taxon>Scymninae</taxon>
        <taxon>Scymnini</taxon>
        <taxon>Cryptolaemus</taxon>
    </lineage>
</organism>
<comment type="caution">
    <text evidence="1">The sequence shown here is derived from an EMBL/GenBank/DDBJ whole genome shotgun (WGS) entry which is preliminary data.</text>
</comment>
<gene>
    <name evidence="1" type="ORF">HHI36_013580</name>
</gene>
<proteinExistence type="predicted"/>
<evidence type="ECO:0000313" key="2">
    <source>
        <dbReference type="Proteomes" id="UP001516400"/>
    </source>
</evidence>
<dbReference type="PANTHER" id="PTHR13503:SF3">
    <property type="entry name" value="NEGATIVE ELONGATION FACTOR B"/>
    <property type="match status" value="1"/>
</dbReference>
<dbReference type="InterPro" id="IPR010405">
    <property type="entry name" value="COBRA1"/>
</dbReference>
<accession>A0ABD2NHP2</accession>
<reference evidence="1 2" key="1">
    <citation type="journal article" date="2021" name="BMC Biol.">
        <title>Horizontally acquired antibacterial genes associated with adaptive radiation of ladybird beetles.</title>
        <authorList>
            <person name="Li H.S."/>
            <person name="Tang X.F."/>
            <person name="Huang Y.H."/>
            <person name="Xu Z.Y."/>
            <person name="Chen M.L."/>
            <person name="Du X.Y."/>
            <person name="Qiu B.Y."/>
            <person name="Chen P.T."/>
            <person name="Zhang W."/>
            <person name="Slipinski A."/>
            <person name="Escalona H.E."/>
            <person name="Waterhouse R.M."/>
            <person name="Zwick A."/>
            <person name="Pang H."/>
        </authorList>
    </citation>
    <scope>NUCLEOTIDE SEQUENCE [LARGE SCALE GENOMIC DNA]</scope>
    <source>
        <strain evidence="1">SYSU2018</strain>
    </source>
</reference>
<dbReference type="AlphaFoldDB" id="A0ABD2NHP2"/>
<dbReference type="Pfam" id="PF06209">
    <property type="entry name" value="COBRA1"/>
    <property type="match status" value="1"/>
</dbReference>